<organism evidence="10 11">
    <name type="scientific">Wolfiporia cocos (strain MD-104)</name>
    <name type="common">Brown rot fungus</name>
    <dbReference type="NCBI Taxonomy" id="742152"/>
    <lineage>
        <taxon>Eukaryota</taxon>
        <taxon>Fungi</taxon>
        <taxon>Dikarya</taxon>
        <taxon>Basidiomycota</taxon>
        <taxon>Agaricomycotina</taxon>
        <taxon>Agaricomycetes</taxon>
        <taxon>Polyporales</taxon>
        <taxon>Phaeolaceae</taxon>
        <taxon>Wolfiporia</taxon>
    </lineage>
</organism>
<evidence type="ECO:0000313" key="11">
    <source>
        <dbReference type="Proteomes" id="UP000218811"/>
    </source>
</evidence>
<dbReference type="STRING" id="742152.A0A2H3JN44"/>
<evidence type="ECO:0000256" key="3">
    <source>
        <dbReference type="ARBA" id="ARBA00008030"/>
    </source>
</evidence>
<gene>
    <name evidence="10" type="ORF">WOLCODRAFT_138110</name>
</gene>
<evidence type="ECO:0000256" key="8">
    <source>
        <dbReference type="ARBA" id="ARBA00023163"/>
    </source>
</evidence>
<evidence type="ECO:0000256" key="7">
    <source>
        <dbReference type="ARBA" id="ARBA00023158"/>
    </source>
</evidence>
<dbReference type="OMA" id="VQNLCRF"/>
<name>A0A2H3JN44_WOLCO</name>
<keyword evidence="5" id="KW-0963">Cytoplasm</keyword>
<dbReference type="Proteomes" id="UP000218811">
    <property type="component" value="Unassembled WGS sequence"/>
</dbReference>
<dbReference type="PANTHER" id="PTHR15975:SF0">
    <property type="entry name" value="CCR4-NOT TRANSCRIPTION COMPLEX SUBUNIT 11"/>
    <property type="match status" value="1"/>
</dbReference>
<dbReference type="Pfam" id="PF10155">
    <property type="entry name" value="CNOT11"/>
    <property type="match status" value="1"/>
</dbReference>
<dbReference type="GO" id="GO:0005634">
    <property type="term" value="C:nucleus"/>
    <property type="evidence" value="ECO:0007669"/>
    <property type="project" value="UniProtKB-SubCell"/>
</dbReference>
<dbReference type="PANTHER" id="PTHR15975">
    <property type="entry name" value="CCR4-NOT TRANSCRIPTION COMPLEX SUBUNIT 11"/>
    <property type="match status" value="1"/>
</dbReference>
<evidence type="ECO:0000256" key="5">
    <source>
        <dbReference type="ARBA" id="ARBA00022490"/>
    </source>
</evidence>
<keyword evidence="9" id="KW-0539">Nucleus</keyword>
<keyword evidence="8" id="KW-0804">Transcription</keyword>
<dbReference type="AlphaFoldDB" id="A0A2H3JN44"/>
<keyword evidence="11" id="KW-1185">Reference proteome</keyword>
<reference evidence="10 11" key="1">
    <citation type="journal article" date="2012" name="Science">
        <title>The Paleozoic origin of enzymatic lignin decomposition reconstructed from 31 fungal genomes.</title>
        <authorList>
            <person name="Floudas D."/>
            <person name="Binder M."/>
            <person name="Riley R."/>
            <person name="Barry K."/>
            <person name="Blanchette R.A."/>
            <person name="Henrissat B."/>
            <person name="Martinez A.T."/>
            <person name="Otillar R."/>
            <person name="Spatafora J.W."/>
            <person name="Yadav J.S."/>
            <person name="Aerts A."/>
            <person name="Benoit I."/>
            <person name="Boyd A."/>
            <person name="Carlson A."/>
            <person name="Copeland A."/>
            <person name="Coutinho P.M."/>
            <person name="de Vries R.P."/>
            <person name="Ferreira P."/>
            <person name="Findley K."/>
            <person name="Foster B."/>
            <person name="Gaskell J."/>
            <person name="Glotzer D."/>
            <person name="Gorecki P."/>
            <person name="Heitman J."/>
            <person name="Hesse C."/>
            <person name="Hori C."/>
            <person name="Igarashi K."/>
            <person name="Jurgens J.A."/>
            <person name="Kallen N."/>
            <person name="Kersten P."/>
            <person name="Kohler A."/>
            <person name="Kuees U."/>
            <person name="Kumar T.K.A."/>
            <person name="Kuo A."/>
            <person name="LaButti K."/>
            <person name="Larrondo L.F."/>
            <person name="Lindquist E."/>
            <person name="Ling A."/>
            <person name="Lombard V."/>
            <person name="Lucas S."/>
            <person name="Lundell T."/>
            <person name="Martin R."/>
            <person name="McLaughlin D.J."/>
            <person name="Morgenstern I."/>
            <person name="Morin E."/>
            <person name="Murat C."/>
            <person name="Nagy L.G."/>
            <person name="Nolan M."/>
            <person name="Ohm R.A."/>
            <person name="Patyshakuliyeva A."/>
            <person name="Rokas A."/>
            <person name="Ruiz-Duenas F.J."/>
            <person name="Sabat G."/>
            <person name="Salamov A."/>
            <person name="Samejima M."/>
            <person name="Schmutz J."/>
            <person name="Slot J.C."/>
            <person name="St John F."/>
            <person name="Stenlid J."/>
            <person name="Sun H."/>
            <person name="Sun S."/>
            <person name="Syed K."/>
            <person name="Tsang A."/>
            <person name="Wiebenga A."/>
            <person name="Young D."/>
            <person name="Pisabarro A."/>
            <person name="Eastwood D.C."/>
            <person name="Martin F."/>
            <person name="Cullen D."/>
            <person name="Grigoriev I.V."/>
            <person name="Hibbett D.S."/>
        </authorList>
    </citation>
    <scope>NUCLEOTIDE SEQUENCE [LARGE SCALE GENOMIC DNA]</scope>
    <source>
        <strain evidence="10 11">MD-104</strain>
    </source>
</reference>
<comment type="similarity">
    <text evidence="3">Belongs to the CNOT11 family.</text>
</comment>
<dbReference type="EMBL" id="KB468135">
    <property type="protein sequence ID" value="PCH42915.1"/>
    <property type="molecule type" value="Genomic_DNA"/>
</dbReference>
<evidence type="ECO:0000256" key="4">
    <source>
        <dbReference type="ARBA" id="ARBA00014872"/>
    </source>
</evidence>
<keyword evidence="7" id="KW-0943">RNA-mediated gene silencing</keyword>
<dbReference type="GO" id="GO:0031047">
    <property type="term" value="P:regulatory ncRNA-mediated gene silencing"/>
    <property type="evidence" value="ECO:0007669"/>
    <property type="project" value="UniProtKB-KW"/>
</dbReference>
<accession>A0A2H3JN44</accession>
<comment type="subcellular location">
    <subcellularLocation>
        <location evidence="2">Cytoplasm</location>
    </subcellularLocation>
    <subcellularLocation>
        <location evidence="1">Nucleus</location>
    </subcellularLocation>
</comment>
<evidence type="ECO:0000256" key="6">
    <source>
        <dbReference type="ARBA" id="ARBA00023015"/>
    </source>
</evidence>
<evidence type="ECO:0000256" key="2">
    <source>
        <dbReference type="ARBA" id="ARBA00004496"/>
    </source>
</evidence>
<dbReference type="InterPro" id="IPR019312">
    <property type="entry name" value="CNOT11"/>
</dbReference>
<dbReference type="OrthoDB" id="3226845at2759"/>
<dbReference type="GO" id="GO:0030014">
    <property type="term" value="C:CCR4-NOT complex"/>
    <property type="evidence" value="ECO:0007669"/>
    <property type="project" value="InterPro"/>
</dbReference>
<dbReference type="GO" id="GO:0005737">
    <property type="term" value="C:cytoplasm"/>
    <property type="evidence" value="ECO:0007669"/>
    <property type="project" value="UniProtKB-SubCell"/>
</dbReference>
<evidence type="ECO:0000256" key="9">
    <source>
        <dbReference type="ARBA" id="ARBA00023242"/>
    </source>
</evidence>
<keyword evidence="6" id="KW-0805">Transcription regulation</keyword>
<evidence type="ECO:0000256" key="1">
    <source>
        <dbReference type="ARBA" id="ARBA00004123"/>
    </source>
</evidence>
<sequence>MLQTTSTYAPAFPSMKQSLADPVRAAVKRLLSEASSWPCSTAAHTFTHLVQQTSRFSVALDVLLPLLDTSIDPAERILVSYILYSLYSSHPLSLNPFRSALYATFAHERDVAAKVASDGSVSANEQLIWVLWKILKGDGNDIGPYSPATLARSLSHPRLRAIDLRLPDEESPAGELVQLDPYGDSVSNAVPQTQQVTAERDQELQIFTEAMTLLLDARHRVLTPAEQRMLLPLLPELCSPPVVTSIDLPSMITTNPILAQPLVAALLSYVKGHSLNMFLEVLIRRPPVQSSYDLIERLLGDTTAISNGSGTVAHLVRTQVLGLFIRQCIATLDKAEHDVAIGSAQYAQGVQNLCSFFHSLIQFSIVDPASDADSAEMTAFALRNARIEDANTLYRMLVMAKF</sequence>
<proteinExistence type="inferred from homology"/>
<protein>
    <recommendedName>
        <fullName evidence="4">CCR4-NOT transcription complex subunit 11</fullName>
    </recommendedName>
</protein>
<evidence type="ECO:0000313" key="10">
    <source>
        <dbReference type="EMBL" id="PCH42915.1"/>
    </source>
</evidence>